<sequence length="309" mass="33404">MKQYFAAAILLAMAAGTADARPYQEMFPKRTDFSDEEKPVLQKLDFQQGAIRLPAAKATLNVPDGFYYLSPEDTKTVLVDIWGNPPGAAADALGMLFPAQYSPTDVGSWGSVIEFSADGYVSDADAATIDYDELLQNIKDSISESNTERQKQGFPTVTLVGWASAPHYDQSAHALHWARDLLFNENGNTQHTLNYSVRTLGREGVFQFDFVAGLEQLKEIETAVPTVTKLVQFDKGMAYSDHVDGDKIAAYGMAGMIAAGAGAKVAAKIGLLAIAAAFLKKAWILVFVVFGGAVSFVRKLFTGNKTPNA</sequence>
<dbReference type="EMBL" id="JADBEC010000001">
    <property type="protein sequence ID" value="MBE1502960.1"/>
    <property type="molecule type" value="Genomic_DNA"/>
</dbReference>
<comment type="caution">
    <text evidence="3">The sequence shown here is derived from an EMBL/GenBank/DDBJ whole genome shotgun (WGS) entry which is preliminary data.</text>
</comment>
<organism evidence="3 4">
    <name type="scientific">Rhizobium viscosum</name>
    <name type="common">Arthrobacter viscosus</name>
    <dbReference type="NCBI Taxonomy" id="1673"/>
    <lineage>
        <taxon>Bacteria</taxon>
        <taxon>Pseudomonadati</taxon>
        <taxon>Pseudomonadota</taxon>
        <taxon>Alphaproteobacteria</taxon>
        <taxon>Hyphomicrobiales</taxon>
        <taxon>Rhizobiaceae</taxon>
        <taxon>Rhizobium/Agrobacterium group</taxon>
        <taxon>Rhizobium</taxon>
    </lineage>
</organism>
<accession>A0ABR9IIF0</accession>
<gene>
    <name evidence="3" type="ORF">H4W29_000141</name>
</gene>
<evidence type="ECO:0000256" key="1">
    <source>
        <dbReference type="SAM" id="Phobius"/>
    </source>
</evidence>
<evidence type="ECO:0000313" key="4">
    <source>
        <dbReference type="Proteomes" id="UP000620262"/>
    </source>
</evidence>
<protein>
    <submittedName>
        <fullName evidence="3">Membrane-anchored protein</fullName>
    </submittedName>
</protein>
<dbReference type="Proteomes" id="UP000620262">
    <property type="component" value="Unassembled WGS sequence"/>
</dbReference>
<feature type="transmembrane region" description="Helical" evidence="1">
    <location>
        <begin position="282"/>
        <end position="301"/>
    </location>
</feature>
<keyword evidence="4" id="KW-1185">Reference proteome</keyword>
<name>A0ABR9IIF0_RHIVS</name>
<dbReference type="Pfam" id="PF09935">
    <property type="entry name" value="DUF2167"/>
    <property type="match status" value="1"/>
</dbReference>
<feature type="signal peptide" evidence="2">
    <location>
        <begin position="1"/>
        <end position="20"/>
    </location>
</feature>
<evidence type="ECO:0000313" key="3">
    <source>
        <dbReference type="EMBL" id="MBE1502960.1"/>
    </source>
</evidence>
<dbReference type="InterPro" id="IPR018682">
    <property type="entry name" value="DUF2167_membr"/>
</dbReference>
<keyword evidence="1" id="KW-0472">Membrane</keyword>
<keyword evidence="2" id="KW-0732">Signal</keyword>
<evidence type="ECO:0000256" key="2">
    <source>
        <dbReference type="SAM" id="SignalP"/>
    </source>
</evidence>
<proteinExistence type="predicted"/>
<reference evidence="3 4" key="1">
    <citation type="submission" date="2020-10" db="EMBL/GenBank/DDBJ databases">
        <title>Sequencing the genomes of 1000 actinobacteria strains.</title>
        <authorList>
            <person name="Klenk H.-P."/>
        </authorList>
    </citation>
    <scope>NUCLEOTIDE SEQUENCE [LARGE SCALE GENOMIC DNA]</scope>
    <source>
        <strain evidence="3 4">DSM 7307</strain>
    </source>
</reference>
<keyword evidence="1" id="KW-0812">Transmembrane</keyword>
<keyword evidence="1" id="KW-1133">Transmembrane helix</keyword>
<dbReference type="RefSeq" id="WP_192727252.1">
    <property type="nucleotide sequence ID" value="NZ_BAAAVL010000003.1"/>
</dbReference>
<feature type="chain" id="PRO_5046856082" evidence="2">
    <location>
        <begin position="21"/>
        <end position="309"/>
    </location>
</feature>